<dbReference type="EMBL" id="LVYI01000009">
    <property type="protein sequence ID" value="OAP56353.1"/>
    <property type="molecule type" value="Genomic_DNA"/>
</dbReference>
<dbReference type="RefSeq" id="XP_018689720.1">
    <property type="nucleotide sequence ID" value="XM_018841039.1"/>
</dbReference>
<protein>
    <submittedName>
        <fullName evidence="1">Uncharacterized protein</fullName>
    </submittedName>
</protein>
<reference evidence="1 2" key="1">
    <citation type="submission" date="2016-04" db="EMBL/GenBank/DDBJ databases">
        <title>Draft genome of Fonsecaea erecta CBS 125763.</title>
        <authorList>
            <person name="Weiss V.A."/>
            <person name="Vicente V.A."/>
            <person name="Raittz R.T."/>
            <person name="Moreno L.F."/>
            <person name="De Souza E.M."/>
            <person name="Pedrosa F.O."/>
            <person name="Steffens M.B."/>
            <person name="Faoro H."/>
            <person name="Tadra-Sfeir M.Z."/>
            <person name="Najafzadeh M.J."/>
            <person name="Felipe M.S."/>
            <person name="Teixeira M."/>
            <person name="Sun J."/>
            <person name="Xi L."/>
            <person name="Gomes R."/>
            <person name="De Azevedo C.M."/>
            <person name="Salgado C.G."/>
            <person name="Da Silva M.B."/>
            <person name="Nascimento M.F."/>
            <person name="Queiroz-Telles F."/>
            <person name="Attili D.S."/>
            <person name="Gorbushina A."/>
        </authorList>
    </citation>
    <scope>NUCLEOTIDE SEQUENCE [LARGE SCALE GENOMIC DNA]</scope>
    <source>
        <strain evidence="1 2">CBS 125763</strain>
    </source>
</reference>
<dbReference type="Proteomes" id="UP000078343">
    <property type="component" value="Unassembled WGS sequence"/>
</dbReference>
<evidence type="ECO:0000313" key="2">
    <source>
        <dbReference type="Proteomes" id="UP000078343"/>
    </source>
</evidence>
<keyword evidence="2" id="KW-1185">Reference proteome</keyword>
<comment type="caution">
    <text evidence="1">The sequence shown here is derived from an EMBL/GenBank/DDBJ whole genome shotgun (WGS) entry which is preliminary data.</text>
</comment>
<name>A0A178ZAY8_9EURO</name>
<dbReference type="AlphaFoldDB" id="A0A178ZAY8"/>
<accession>A0A178ZAY8</accession>
<proteinExistence type="predicted"/>
<organism evidence="1 2">
    <name type="scientific">Fonsecaea erecta</name>
    <dbReference type="NCBI Taxonomy" id="1367422"/>
    <lineage>
        <taxon>Eukaryota</taxon>
        <taxon>Fungi</taxon>
        <taxon>Dikarya</taxon>
        <taxon>Ascomycota</taxon>
        <taxon>Pezizomycotina</taxon>
        <taxon>Eurotiomycetes</taxon>
        <taxon>Chaetothyriomycetidae</taxon>
        <taxon>Chaetothyriales</taxon>
        <taxon>Herpotrichiellaceae</taxon>
        <taxon>Fonsecaea</taxon>
    </lineage>
</organism>
<sequence>MSPNAPELIKTEQTLISKIFRRKSAATTKVELLSDAASMISTAPLVKPDGHGQPDPMRTTSNEEQTAFNSLMDKAKTMSPEEFKAYLCRHKEDVEAMYRRQGGGITGGDWIYRDPTDLSSACRYCILALMRSDDEPLVGLNRTLKQGGTLGDISASCKWKALLRRIVSPLQHEIHGLE</sequence>
<gene>
    <name evidence="1" type="ORF">AYL99_09532</name>
</gene>
<dbReference type="GeneID" id="30013700"/>
<evidence type="ECO:0000313" key="1">
    <source>
        <dbReference type="EMBL" id="OAP56353.1"/>
    </source>
</evidence>
<dbReference type="OrthoDB" id="4157998at2759"/>